<keyword evidence="2" id="KW-1003">Cell membrane</keyword>
<accession>A0A402CVK1</accession>
<dbReference type="OrthoDB" id="344788at2"/>
<dbReference type="RefSeq" id="WP_119321398.1">
    <property type="nucleotide sequence ID" value="NZ_AP025739.1"/>
</dbReference>
<protein>
    <submittedName>
        <fullName evidence="8">Uncharacterized protein</fullName>
    </submittedName>
</protein>
<dbReference type="InterPro" id="IPR050297">
    <property type="entry name" value="LipidA_mod_glycosyltrf_83"/>
</dbReference>
<dbReference type="PANTHER" id="PTHR33908:SF11">
    <property type="entry name" value="MEMBRANE PROTEIN"/>
    <property type="match status" value="1"/>
</dbReference>
<evidence type="ECO:0000313" key="8">
    <source>
        <dbReference type="EMBL" id="BDI30443.1"/>
    </source>
</evidence>
<evidence type="ECO:0000256" key="4">
    <source>
        <dbReference type="ARBA" id="ARBA00022679"/>
    </source>
</evidence>
<reference evidence="8 9" key="1">
    <citation type="journal article" date="2019" name="Int. J. Syst. Evol. Microbiol.">
        <title>Capsulimonas corticalis gen. nov., sp. nov., an aerobic capsulated bacterium, of a novel bacterial order, Capsulimonadales ord. nov., of the class Armatimonadia of the phylum Armatimonadetes.</title>
        <authorList>
            <person name="Li J."/>
            <person name="Kudo C."/>
            <person name="Tonouchi A."/>
        </authorList>
    </citation>
    <scope>NUCLEOTIDE SEQUENCE [LARGE SCALE GENOMIC DNA]</scope>
    <source>
        <strain evidence="8 9">AX-7</strain>
    </source>
</reference>
<evidence type="ECO:0000256" key="6">
    <source>
        <dbReference type="ARBA" id="ARBA00022989"/>
    </source>
</evidence>
<dbReference type="GO" id="GO:0005886">
    <property type="term" value="C:plasma membrane"/>
    <property type="evidence" value="ECO:0007669"/>
    <property type="project" value="UniProtKB-SubCell"/>
</dbReference>
<comment type="subcellular location">
    <subcellularLocation>
        <location evidence="1">Cell membrane</location>
        <topology evidence="1">Multi-pass membrane protein</topology>
    </subcellularLocation>
</comment>
<keyword evidence="9" id="KW-1185">Reference proteome</keyword>
<name>A0A402CVK1_9BACT</name>
<dbReference type="EMBL" id="AP025739">
    <property type="protein sequence ID" value="BDI30443.1"/>
    <property type="molecule type" value="Genomic_DNA"/>
</dbReference>
<keyword evidence="3" id="KW-0328">Glycosyltransferase</keyword>
<keyword evidence="6" id="KW-1133">Transmembrane helix</keyword>
<dbReference type="Proteomes" id="UP000287394">
    <property type="component" value="Chromosome"/>
</dbReference>
<organism evidence="8 9">
    <name type="scientific">Capsulimonas corticalis</name>
    <dbReference type="NCBI Taxonomy" id="2219043"/>
    <lineage>
        <taxon>Bacteria</taxon>
        <taxon>Bacillati</taxon>
        <taxon>Armatimonadota</taxon>
        <taxon>Armatimonadia</taxon>
        <taxon>Capsulimonadales</taxon>
        <taxon>Capsulimonadaceae</taxon>
        <taxon>Capsulimonas</taxon>
    </lineage>
</organism>
<dbReference type="PANTHER" id="PTHR33908">
    <property type="entry name" value="MANNOSYLTRANSFERASE YKCB-RELATED"/>
    <property type="match status" value="1"/>
</dbReference>
<evidence type="ECO:0000256" key="1">
    <source>
        <dbReference type="ARBA" id="ARBA00004651"/>
    </source>
</evidence>
<evidence type="ECO:0000256" key="5">
    <source>
        <dbReference type="ARBA" id="ARBA00022692"/>
    </source>
</evidence>
<evidence type="ECO:0000256" key="2">
    <source>
        <dbReference type="ARBA" id="ARBA00022475"/>
    </source>
</evidence>
<dbReference type="AlphaFoldDB" id="A0A402CVK1"/>
<keyword evidence="4" id="KW-0808">Transferase</keyword>
<dbReference type="GO" id="GO:0016763">
    <property type="term" value="F:pentosyltransferase activity"/>
    <property type="evidence" value="ECO:0007669"/>
    <property type="project" value="TreeGrafter"/>
</dbReference>
<keyword evidence="7" id="KW-0472">Membrane</keyword>
<keyword evidence="5" id="KW-0812">Transmembrane</keyword>
<evidence type="ECO:0000256" key="3">
    <source>
        <dbReference type="ARBA" id="ARBA00022676"/>
    </source>
</evidence>
<evidence type="ECO:0000256" key="7">
    <source>
        <dbReference type="ARBA" id="ARBA00023136"/>
    </source>
</evidence>
<dbReference type="KEGG" id="ccot:CCAX7_24940"/>
<proteinExistence type="predicted"/>
<dbReference type="GO" id="GO:0009103">
    <property type="term" value="P:lipopolysaccharide biosynthetic process"/>
    <property type="evidence" value="ECO:0007669"/>
    <property type="project" value="UniProtKB-ARBA"/>
</dbReference>
<sequence>MITEEAPAITSPRSVPAPARLAPYVILLIAAYLTFGFSVDDAFITYRYASNLAAGHGPVFNIGQRVEGFSSPLHLLLSAMLLTVAPSVDILFKGKLLSLIFGVAVIAILGRVAPRFGLSERGAVAAQCLVAANINFAMAAVNGLETTLYALLVVIAATRFVAECEGEETGWRACRSAALLFLALLARPDALLLFAALLIVRVMSVRERPQGIAGAARWAAVFIAPTLLLTAARVAYYGSPLPNTYYAKNVAISYGIKNGIPYLLHGLTPFYRRANDANVIKSVLSGHGGLGAALFAISIPIFWGLAALGFWRTKKNVGSQVCAAVIGALAVFVLRSGGDWMSGWRFMIAALPFFAFLQVHGLRAVADWANRPSADGETADAGIPRRLAPGALAAYAIVGALWGACLLRAPHLSWAHAGFSTRGEALLFSDDEQNGPFLVAVGNYIRDHLQGCKRIAYSEMGYATYINLDREFLDERGLADRTLARGPKEFKTRIGFRDPNWRRPTSVVYRWLEKKRPDAIIVTGGYSDNVRLNEPVVGDYRPIPPVGIARGSNSGDHVARIYLSPAAYAAWSASAPPAASAPVIGNGER</sequence>
<evidence type="ECO:0000313" key="9">
    <source>
        <dbReference type="Proteomes" id="UP000287394"/>
    </source>
</evidence>
<gene>
    <name evidence="8" type="ORF">CCAX7_24940</name>
</gene>